<keyword evidence="2" id="KW-1185">Reference proteome</keyword>
<dbReference type="EMBL" id="CP002085">
    <property type="protein sequence ID" value="ADK83876.1"/>
    <property type="molecule type" value="Genomic_DNA"/>
</dbReference>
<dbReference type="RefSeq" id="WP_013257331.1">
    <property type="nucleotide sequence ID" value="NC_014365.1"/>
</dbReference>
<reference evidence="1 2" key="1">
    <citation type="journal article" date="2010" name="Stand. Genomic Sci.">
        <title>Complete genome sequence of Desulfarculus baarsii type strain (2st14).</title>
        <authorList>
            <person name="Sun H."/>
            <person name="Spring S."/>
            <person name="Lapidus A."/>
            <person name="Davenport K."/>
            <person name="Del Rio T.G."/>
            <person name="Tice H."/>
            <person name="Nolan M."/>
            <person name="Copeland A."/>
            <person name="Cheng J.F."/>
            <person name="Lucas S."/>
            <person name="Tapia R."/>
            <person name="Goodwin L."/>
            <person name="Pitluck S."/>
            <person name="Ivanova N."/>
            <person name="Pagani I."/>
            <person name="Mavromatis K."/>
            <person name="Ovchinnikova G."/>
            <person name="Pati A."/>
            <person name="Chen A."/>
            <person name="Palaniappan K."/>
            <person name="Hauser L."/>
            <person name="Chang Y.J."/>
            <person name="Jeffries C.D."/>
            <person name="Detter J.C."/>
            <person name="Han C."/>
            <person name="Rohde M."/>
            <person name="Brambilla E."/>
            <person name="Goker M."/>
            <person name="Woyke T."/>
            <person name="Bristow J."/>
            <person name="Eisen J.A."/>
            <person name="Markowitz V."/>
            <person name="Hugenholtz P."/>
            <person name="Kyrpides N.C."/>
            <person name="Klenk H.P."/>
            <person name="Land M."/>
        </authorList>
    </citation>
    <scope>NUCLEOTIDE SEQUENCE [LARGE SCALE GENOMIC DNA]</scope>
    <source>
        <strain evidence="2">ATCC 33931 / DSM 2075 / LMG 7858 / VKM B-1802 / 2st14</strain>
    </source>
</reference>
<dbReference type="Proteomes" id="UP000009047">
    <property type="component" value="Chromosome"/>
</dbReference>
<accession>E1QE90</accession>
<protein>
    <recommendedName>
        <fullName evidence="3">DUF4177 domain-containing protein</fullName>
    </recommendedName>
</protein>
<dbReference type="HOGENOM" id="CLU_2751177_0_0_7"/>
<dbReference type="Pfam" id="PF13783">
    <property type="entry name" value="DUF4177"/>
    <property type="match status" value="1"/>
</dbReference>
<gene>
    <name evidence="1" type="ordered locus">Deba_0504</name>
</gene>
<sequence>MSQKTIKWEYRTVWVDKLWTVLSDIGCAGHAAPQSEGFVEYLNRIGQDGWELVTILPGDKGHRAFLKRPV</sequence>
<dbReference type="STRING" id="644282.Deba_0504"/>
<proteinExistence type="predicted"/>
<dbReference type="OrthoDB" id="9761577at2"/>
<organism evidence="1 2">
    <name type="scientific">Desulfarculus baarsii (strain ATCC 33931 / DSM 2075 / LMG 7858 / VKM B-1802 / 2st14)</name>
    <dbReference type="NCBI Taxonomy" id="644282"/>
    <lineage>
        <taxon>Bacteria</taxon>
        <taxon>Pseudomonadati</taxon>
        <taxon>Thermodesulfobacteriota</taxon>
        <taxon>Desulfarculia</taxon>
        <taxon>Desulfarculales</taxon>
        <taxon>Desulfarculaceae</taxon>
        <taxon>Desulfarculus</taxon>
    </lineage>
</organism>
<name>E1QE90_DESB2</name>
<dbReference type="KEGG" id="dbr:Deba_0504"/>
<dbReference type="InterPro" id="IPR025234">
    <property type="entry name" value="YjzH-like"/>
</dbReference>
<evidence type="ECO:0000313" key="1">
    <source>
        <dbReference type="EMBL" id="ADK83876.1"/>
    </source>
</evidence>
<evidence type="ECO:0008006" key="3">
    <source>
        <dbReference type="Google" id="ProtNLM"/>
    </source>
</evidence>
<evidence type="ECO:0000313" key="2">
    <source>
        <dbReference type="Proteomes" id="UP000009047"/>
    </source>
</evidence>
<dbReference type="AlphaFoldDB" id="E1QE90"/>